<accession>A0A6A6IIQ3</accession>
<dbReference type="GeneID" id="54586562"/>
<keyword evidence="5" id="KW-1185">Reference proteome</keyword>
<comment type="similarity">
    <text evidence="2">Belongs to the NAD(P)-dependent epimerase/dehydratase family. Dihydroflavonol-4-reductase subfamily.</text>
</comment>
<evidence type="ECO:0000256" key="1">
    <source>
        <dbReference type="ARBA" id="ARBA00023002"/>
    </source>
</evidence>
<proteinExistence type="inferred from homology"/>
<dbReference type="Proteomes" id="UP000800094">
    <property type="component" value="Unassembled WGS sequence"/>
</dbReference>
<dbReference type="AlphaFoldDB" id="A0A6A6IIQ3"/>
<dbReference type="SUPFAM" id="SSF51735">
    <property type="entry name" value="NAD(P)-binding Rossmann-fold domains"/>
    <property type="match status" value="1"/>
</dbReference>
<evidence type="ECO:0000256" key="2">
    <source>
        <dbReference type="ARBA" id="ARBA00023445"/>
    </source>
</evidence>
<dbReference type="OrthoDB" id="2735536at2759"/>
<evidence type="ECO:0000313" key="5">
    <source>
        <dbReference type="Proteomes" id="UP000800094"/>
    </source>
</evidence>
<sequence>MSDSMVLITGATGFIGFRILVEVLKEGYAARVAVRSSEKFEVLAQHPLLRPYSLDGRLQSVEVRDFSALDAWQDALEGITFIMHVASPLPLPMLDPEKDVYQPAVSGNDNLLEAVLKSSTLKRVILTSSIVATMPLPPRGPGPYGPDYPLAQQEPGSMETHKPKFDIINTFPGYTFGRNEMATSAQSMFSALRVTRAAHLDDVAKVHVRALDPKVEGDRNYGVSVPMQYNDAIDIARKNFRDAFEKGVLKPGNQPSEVVEWDARGTESAFGIKFKGFEEMVVDVVS</sequence>
<evidence type="ECO:0000313" key="4">
    <source>
        <dbReference type="EMBL" id="KAF2250099.1"/>
    </source>
</evidence>
<dbReference type="RefSeq" id="XP_033685103.1">
    <property type="nucleotide sequence ID" value="XM_033833232.1"/>
</dbReference>
<dbReference type="EMBL" id="ML987194">
    <property type="protein sequence ID" value="KAF2250099.1"/>
    <property type="molecule type" value="Genomic_DNA"/>
</dbReference>
<dbReference type="PANTHER" id="PTHR10366">
    <property type="entry name" value="NAD DEPENDENT EPIMERASE/DEHYDRATASE"/>
    <property type="match status" value="1"/>
</dbReference>
<dbReference type="Pfam" id="PF01370">
    <property type="entry name" value="Epimerase"/>
    <property type="match status" value="1"/>
</dbReference>
<name>A0A6A6IIQ3_9PLEO</name>
<feature type="domain" description="NAD-dependent epimerase/dehydratase" evidence="3">
    <location>
        <begin position="6"/>
        <end position="132"/>
    </location>
</feature>
<dbReference type="InterPro" id="IPR036291">
    <property type="entry name" value="NAD(P)-bd_dom_sf"/>
</dbReference>
<dbReference type="InterPro" id="IPR001509">
    <property type="entry name" value="Epimerase_deHydtase"/>
</dbReference>
<keyword evidence="1" id="KW-0560">Oxidoreductase</keyword>
<dbReference type="PANTHER" id="PTHR10366:SF812">
    <property type="entry name" value="VPS9 DOMAIN-CONTAINING PROTEIN"/>
    <property type="match status" value="1"/>
</dbReference>
<reference evidence="4" key="1">
    <citation type="journal article" date="2020" name="Stud. Mycol.">
        <title>101 Dothideomycetes genomes: a test case for predicting lifestyles and emergence of pathogens.</title>
        <authorList>
            <person name="Haridas S."/>
            <person name="Albert R."/>
            <person name="Binder M."/>
            <person name="Bloem J."/>
            <person name="Labutti K."/>
            <person name="Salamov A."/>
            <person name="Andreopoulos B."/>
            <person name="Baker S."/>
            <person name="Barry K."/>
            <person name="Bills G."/>
            <person name="Bluhm B."/>
            <person name="Cannon C."/>
            <person name="Castanera R."/>
            <person name="Culley D."/>
            <person name="Daum C."/>
            <person name="Ezra D."/>
            <person name="Gonzalez J."/>
            <person name="Henrissat B."/>
            <person name="Kuo A."/>
            <person name="Liang C."/>
            <person name="Lipzen A."/>
            <person name="Lutzoni F."/>
            <person name="Magnuson J."/>
            <person name="Mondo S."/>
            <person name="Nolan M."/>
            <person name="Ohm R."/>
            <person name="Pangilinan J."/>
            <person name="Park H.-J."/>
            <person name="Ramirez L."/>
            <person name="Alfaro M."/>
            <person name="Sun H."/>
            <person name="Tritt A."/>
            <person name="Yoshinaga Y."/>
            <person name="Zwiers L.-H."/>
            <person name="Turgeon B."/>
            <person name="Goodwin S."/>
            <person name="Spatafora J."/>
            <person name="Crous P."/>
            <person name="Grigoriev I."/>
        </authorList>
    </citation>
    <scope>NUCLEOTIDE SEQUENCE</scope>
    <source>
        <strain evidence="4">CBS 122368</strain>
    </source>
</reference>
<dbReference type="GO" id="GO:0016616">
    <property type="term" value="F:oxidoreductase activity, acting on the CH-OH group of donors, NAD or NADP as acceptor"/>
    <property type="evidence" value="ECO:0007669"/>
    <property type="project" value="TreeGrafter"/>
</dbReference>
<protein>
    <submittedName>
        <fullName evidence="4">NAD(P)-binding protein</fullName>
    </submittedName>
</protein>
<gene>
    <name evidence="4" type="ORF">BU26DRAFT_563979</name>
</gene>
<organism evidence="4 5">
    <name type="scientific">Trematosphaeria pertusa</name>
    <dbReference type="NCBI Taxonomy" id="390896"/>
    <lineage>
        <taxon>Eukaryota</taxon>
        <taxon>Fungi</taxon>
        <taxon>Dikarya</taxon>
        <taxon>Ascomycota</taxon>
        <taxon>Pezizomycotina</taxon>
        <taxon>Dothideomycetes</taxon>
        <taxon>Pleosporomycetidae</taxon>
        <taxon>Pleosporales</taxon>
        <taxon>Massarineae</taxon>
        <taxon>Trematosphaeriaceae</taxon>
        <taxon>Trematosphaeria</taxon>
    </lineage>
</organism>
<dbReference type="Gene3D" id="3.40.50.720">
    <property type="entry name" value="NAD(P)-binding Rossmann-like Domain"/>
    <property type="match status" value="2"/>
</dbReference>
<evidence type="ECO:0000259" key="3">
    <source>
        <dbReference type="Pfam" id="PF01370"/>
    </source>
</evidence>
<dbReference type="InterPro" id="IPR050425">
    <property type="entry name" value="NAD(P)_dehydrat-like"/>
</dbReference>